<organism evidence="5 6">
    <name type="scientific">Collybia nuda</name>
    <dbReference type="NCBI Taxonomy" id="64659"/>
    <lineage>
        <taxon>Eukaryota</taxon>
        <taxon>Fungi</taxon>
        <taxon>Dikarya</taxon>
        <taxon>Basidiomycota</taxon>
        <taxon>Agaricomycotina</taxon>
        <taxon>Agaricomycetes</taxon>
        <taxon>Agaricomycetidae</taxon>
        <taxon>Agaricales</taxon>
        <taxon>Tricholomatineae</taxon>
        <taxon>Clitocybaceae</taxon>
        <taxon>Collybia</taxon>
    </lineage>
</organism>
<evidence type="ECO:0000256" key="4">
    <source>
        <dbReference type="SAM" id="MobiDB-lite"/>
    </source>
</evidence>
<dbReference type="SMART" id="SM00320">
    <property type="entry name" value="WD40"/>
    <property type="match status" value="6"/>
</dbReference>
<dbReference type="GO" id="GO:0005737">
    <property type="term" value="C:cytoplasm"/>
    <property type="evidence" value="ECO:0007669"/>
    <property type="project" value="TreeGrafter"/>
</dbReference>
<reference evidence="5" key="1">
    <citation type="submission" date="2020-11" db="EMBL/GenBank/DDBJ databases">
        <authorList>
            <consortium name="DOE Joint Genome Institute"/>
            <person name="Ahrendt S."/>
            <person name="Riley R."/>
            <person name="Andreopoulos W."/>
            <person name="Labutti K."/>
            <person name="Pangilinan J."/>
            <person name="Ruiz-Duenas F.J."/>
            <person name="Barrasa J.M."/>
            <person name="Sanchez-Garcia M."/>
            <person name="Camarero S."/>
            <person name="Miyauchi S."/>
            <person name="Serrano A."/>
            <person name="Linde D."/>
            <person name="Babiker R."/>
            <person name="Drula E."/>
            <person name="Ayuso-Fernandez I."/>
            <person name="Pacheco R."/>
            <person name="Padilla G."/>
            <person name="Ferreira P."/>
            <person name="Barriuso J."/>
            <person name="Kellner H."/>
            <person name="Castanera R."/>
            <person name="Alfaro M."/>
            <person name="Ramirez L."/>
            <person name="Pisabarro A.G."/>
            <person name="Kuo A."/>
            <person name="Tritt A."/>
            <person name="Lipzen A."/>
            <person name="He G."/>
            <person name="Yan M."/>
            <person name="Ng V."/>
            <person name="Cullen D."/>
            <person name="Martin F."/>
            <person name="Rosso M.-N."/>
            <person name="Henrissat B."/>
            <person name="Hibbett D."/>
            <person name="Martinez A.T."/>
            <person name="Grigoriev I.V."/>
        </authorList>
    </citation>
    <scope>NUCLEOTIDE SEQUENCE</scope>
    <source>
        <strain evidence="5">CBS 247.69</strain>
    </source>
</reference>
<dbReference type="PANTHER" id="PTHR15574:SF40">
    <property type="entry name" value="WD AND TETRATRICOPEPTIDE REPEATS PROTEIN 1"/>
    <property type="match status" value="1"/>
</dbReference>
<protein>
    <submittedName>
        <fullName evidence="5">WD40-repeat-containing domain protein</fullName>
    </submittedName>
</protein>
<dbReference type="PANTHER" id="PTHR15574">
    <property type="entry name" value="WD REPEAT DOMAIN-CONTAINING FAMILY"/>
    <property type="match status" value="1"/>
</dbReference>
<dbReference type="Proteomes" id="UP000807353">
    <property type="component" value="Unassembled WGS sequence"/>
</dbReference>
<evidence type="ECO:0000256" key="2">
    <source>
        <dbReference type="ARBA" id="ARBA00022737"/>
    </source>
</evidence>
<dbReference type="PROSITE" id="PS50294">
    <property type="entry name" value="WD_REPEATS_REGION"/>
    <property type="match status" value="1"/>
</dbReference>
<dbReference type="InterPro" id="IPR036322">
    <property type="entry name" value="WD40_repeat_dom_sf"/>
</dbReference>
<keyword evidence="2" id="KW-0677">Repeat</keyword>
<dbReference type="GO" id="GO:0080008">
    <property type="term" value="C:Cul4-RING E3 ubiquitin ligase complex"/>
    <property type="evidence" value="ECO:0007669"/>
    <property type="project" value="TreeGrafter"/>
</dbReference>
<feature type="compositionally biased region" description="Polar residues" evidence="4">
    <location>
        <begin position="322"/>
        <end position="337"/>
    </location>
</feature>
<evidence type="ECO:0000313" key="6">
    <source>
        <dbReference type="Proteomes" id="UP000807353"/>
    </source>
</evidence>
<keyword evidence="6" id="KW-1185">Reference proteome</keyword>
<feature type="region of interest" description="Disordered" evidence="4">
    <location>
        <begin position="371"/>
        <end position="396"/>
    </location>
</feature>
<sequence>MTPPLSHSHLCIGPNLRSVSSPHTERSRRLHLSQFLNRNLDRVNVLGQDLTTGHSGQVCVNTLSWARDGELLLTGGDDTTVRIWGLDAANVSQEYPFVCRAVIQTGHRANIFNAQMLPHSSRITTVAGDREVRVFDIEEPRSVTINQRETIYGSRQACTNILRCHKGRVKRIVTEHSPDLFLTVAEDGSVRQHDLRVSHNCGGRVCPPPLVKIKHSLSTLALSPLTPYQFVVAGESPYGYLFDRRHVGRSLQEEWGMIPQDSDDLTTCVRRFGRPQNTRNPRHARSEHITGARMSAYNGHELLLSYSADGVYLYSTADDPASDSTTMTPTSPILPSNTKHRNFGESDAIKTSFEPDVSNQTDVVELAASPSVNHRYPEHLNRAQSTDGHDTTTDEDDEDEYIEFMDAGPDEADLQPHVPVIMPRRRFDGARNVETVKDVNFLGPINEFITSGSDDGNFFIWHKATGALHGIYEGDSSVVNMVEGHPHLPLIAVSGIDTTVKLFASTKGSSKFSRIDNAEQIIDTNMRLSSIQPLRYNLATLLTHARLAMGASEEGIPECRTQ</sequence>
<feature type="region of interest" description="Disordered" evidence="4">
    <location>
        <begin position="319"/>
        <end position="343"/>
    </location>
</feature>
<accession>A0A9P5XUL6</accession>
<name>A0A9P5XUL6_9AGAR</name>
<dbReference type="GO" id="GO:0045717">
    <property type="term" value="P:negative regulation of fatty acid biosynthetic process"/>
    <property type="evidence" value="ECO:0007669"/>
    <property type="project" value="TreeGrafter"/>
</dbReference>
<feature type="compositionally biased region" description="Basic and acidic residues" evidence="4">
    <location>
        <begin position="375"/>
        <end position="392"/>
    </location>
</feature>
<dbReference type="SUPFAM" id="SSF50978">
    <property type="entry name" value="WD40 repeat-like"/>
    <property type="match status" value="1"/>
</dbReference>
<dbReference type="PROSITE" id="PS50082">
    <property type="entry name" value="WD_REPEATS_2"/>
    <property type="match status" value="2"/>
</dbReference>
<dbReference type="AlphaFoldDB" id="A0A9P5XUL6"/>
<dbReference type="InterPro" id="IPR001680">
    <property type="entry name" value="WD40_rpt"/>
</dbReference>
<evidence type="ECO:0000256" key="1">
    <source>
        <dbReference type="ARBA" id="ARBA00022574"/>
    </source>
</evidence>
<proteinExistence type="predicted"/>
<feature type="repeat" description="WD" evidence="3">
    <location>
        <begin position="104"/>
        <end position="145"/>
    </location>
</feature>
<evidence type="ECO:0000313" key="5">
    <source>
        <dbReference type="EMBL" id="KAF9457019.1"/>
    </source>
</evidence>
<gene>
    <name evidence="5" type="ORF">BDZ94DRAFT_1344137</name>
</gene>
<comment type="caution">
    <text evidence="5">The sequence shown here is derived from an EMBL/GenBank/DDBJ whole genome shotgun (WGS) entry which is preliminary data.</text>
</comment>
<dbReference type="OrthoDB" id="2414538at2759"/>
<dbReference type="Pfam" id="PF00400">
    <property type="entry name" value="WD40"/>
    <property type="match status" value="1"/>
</dbReference>
<keyword evidence="1 3" id="KW-0853">WD repeat</keyword>
<dbReference type="Gene3D" id="2.130.10.10">
    <property type="entry name" value="YVTN repeat-like/Quinoprotein amine dehydrogenase"/>
    <property type="match status" value="2"/>
</dbReference>
<dbReference type="InterPro" id="IPR045151">
    <property type="entry name" value="DCAF8"/>
</dbReference>
<dbReference type="InterPro" id="IPR015943">
    <property type="entry name" value="WD40/YVTN_repeat-like_dom_sf"/>
</dbReference>
<feature type="repeat" description="WD" evidence="3">
    <location>
        <begin position="60"/>
        <end position="94"/>
    </location>
</feature>
<dbReference type="EMBL" id="MU150391">
    <property type="protein sequence ID" value="KAF9457019.1"/>
    <property type="molecule type" value="Genomic_DNA"/>
</dbReference>
<evidence type="ECO:0000256" key="3">
    <source>
        <dbReference type="PROSITE-ProRule" id="PRU00221"/>
    </source>
</evidence>